<dbReference type="PANTHER" id="PTHR46637">
    <property type="entry name" value="TIS1421-TRANSPOSASE PROTEIN A"/>
    <property type="match status" value="1"/>
</dbReference>
<dbReference type="EMBL" id="CADCWF010000365">
    <property type="protein sequence ID" value="CAA9583793.1"/>
    <property type="molecule type" value="Genomic_DNA"/>
</dbReference>
<dbReference type="AlphaFoldDB" id="A0A6J4VPG9"/>
<dbReference type="PANTHER" id="PTHR46637:SF1">
    <property type="entry name" value="BLL5188 PROTEIN"/>
    <property type="match status" value="1"/>
</dbReference>
<dbReference type="InterPro" id="IPR025161">
    <property type="entry name" value="IS402-like_dom"/>
</dbReference>
<dbReference type="InterPro" id="IPR052909">
    <property type="entry name" value="Transposase_6_like"/>
</dbReference>
<dbReference type="Pfam" id="PF13340">
    <property type="entry name" value="DUF4096"/>
    <property type="match status" value="1"/>
</dbReference>
<evidence type="ECO:0000313" key="3">
    <source>
        <dbReference type="EMBL" id="CAA9583793.1"/>
    </source>
</evidence>
<reference evidence="3" key="1">
    <citation type="submission" date="2020-02" db="EMBL/GenBank/DDBJ databases">
        <authorList>
            <person name="Meier V. D."/>
        </authorList>
    </citation>
    <scope>NUCLEOTIDE SEQUENCE</scope>
    <source>
        <strain evidence="3">AVDCRST_MAG59</strain>
    </source>
</reference>
<feature type="compositionally biased region" description="Low complexity" evidence="1">
    <location>
        <begin position="112"/>
        <end position="133"/>
    </location>
</feature>
<gene>
    <name evidence="3" type="ORF">AVDCRST_MAG59-5205</name>
</gene>
<proteinExistence type="predicted"/>
<evidence type="ECO:0000259" key="2">
    <source>
        <dbReference type="Pfam" id="PF13340"/>
    </source>
</evidence>
<accession>A0A6J4VPG9</accession>
<feature type="domain" description="Insertion element IS402-like" evidence="2">
    <location>
        <begin position="6"/>
        <end position="81"/>
    </location>
</feature>
<name>A0A6J4VPG9_9BACT</name>
<feature type="region of interest" description="Disordered" evidence="1">
    <location>
        <begin position="108"/>
        <end position="133"/>
    </location>
</feature>
<sequence length="133" mass="13990">MDIPRLADGLWAVVGPLLPPRRPQPKGGRPFADDRAALCGVLFVLWTGAPWSAVPRGPGTASPATCWRRLRDWQEAGVWGAAHRALLDKLGSADKIAWERACLDSASVPAKRGAPGPAATRPTAAGRASSCTC</sequence>
<protein>
    <submittedName>
        <fullName evidence="3">Mobile element protein</fullName>
    </submittedName>
</protein>
<organism evidence="3">
    <name type="scientific">uncultured Thermomicrobiales bacterium</name>
    <dbReference type="NCBI Taxonomy" id="1645740"/>
    <lineage>
        <taxon>Bacteria</taxon>
        <taxon>Pseudomonadati</taxon>
        <taxon>Thermomicrobiota</taxon>
        <taxon>Thermomicrobia</taxon>
        <taxon>Thermomicrobiales</taxon>
        <taxon>environmental samples</taxon>
    </lineage>
</organism>
<evidence type="ECO:0000256" key="1">
    <source>
        <dbReference type="SAM" id="MobiDB-lite"/>
    </source>
</evidence>